<dbReference type="PANTHER" id="PTHR43371:SF1">
    <property type="entry name" value="RIBONUCLEOSIDE-DIPHOSPHATE REDUCTASE"/>
    <property type="match status" value="1"/>
</dbReference>
<evidence type="ECO:0000256" key="4">
    <source>
        <dbReference type="ARBA" id="ARBA00014409"/>
    </source>
</evidence>
<evidence type="ECO:0000256" key="3">
    <source>
        <dbReference type="ARBA" id="ARBA00012274"/>
    </source>
</evidence>
<dbReference type="Proteomes" id="UP000178377">
    <property type="component" value="Unassembled WGS sequence"/>
</dbReference>
<evidence type="ECO:0000256" key="13">
    <source>
        <dbReference type="ARBA" id="ARBA00047754"/>
    </source>
</evidence>
<gene>
    <name evidence="18" type="ORF">A2722_00050</name>
</gene>
<dbReference type="EMBL" id="MFEO01000014">
    <property type="protein sequence ID" value="OGE89933.1"/>
    <property type="molecule type" value="Genomic_DNA"/>
</dbReference>
<organism evidence="18 19">
    <name type="scientific">Candidatus Doudnabacteria bacterium RIFCSPHIGHO2_01_FULL_50_11</name>
    <dbReference type="NCBI Taxonomy" id="1817828"/>
    <lineage>
        <taxon>Bacteria</taxon>
        <taxon>Candidatus Doudnaibacteriota</taxon>
    </lineage>
</organism>
<evidence type="ECO:0000313" key="19">
    <source>
        <dbReference type="Proteomes" id="UP000178377"/>
    </source>
</evidence>
<dbReference type="SUPFAM" id="SSF51998">
    <property type="entry name" value="PFL-like glycyl radical enzymes"/>
    <property type="match status" value="1"/>
</dbReference>
<feature type="domain" description="Ribonucleotide reductase large subunit C-terminal" evidence="16">
    <location>
        <begin position="78"/>
        <end position="409"/>
    </location>
</feature>
<evidence type="ECO:0000256" key="8">
    <source>
        <dbReference type="ARBA" id="ARBA00023002"/>
    </source>
</evidence>
<dbReference type="STRING" id="1817828.A2722_00050"/>
<evidence type="ECO:0000256" key="9">
    <source>
        <dbReference type="ARBA" id="ARBA00023116"/>
    </source>
</evidence>
<reference evidence="18 19" key="1">
    <citation type="journal article" date="2016" name="Nat. Commun.">
        <title>Thousands of microbial genomes shed light on interconnected biogeochemical processes in an aquifer system.</title>
        <authorList>
            <person name="Anantharaman K."/>
            <person name="Brown C.T."/>
            <person name="Hug L.A."/>
            <person name="Sharon I."/>
            <person name="Castelle C.J."/>
            <person name="Probst A.J."/>
            <person name="Thomas B.C."/>
            <person name="Singh A."/>
            <person name="Wilkins M.J."/>
            <person name="Karaoz U."/>
            <person name="Brodie E.L."/>
            <person name="Williams K.H."/>
            <person name="Hubbard S.S."/>
            <person name="Banfield J.F."/>
        </authorList>
    </citation>
    <scope>NUCLEOTIDE SEQUENCE [LARGE SCALE GENOMIC DNA]</scope>
</reference>
<evidence type="ECO:0000256" key="7">
    <source>
        <dbReference type="ARBA" id="ARBA00022741"/>
    </source>
</evidence>
<comment type="similarity">
    <text evidence="2 14">Belongs to the ribonucleoside diphosphate reductase class-2 family.</text>
</comment>
<evidence type="ECO:0000256" key="14">
    <source>
        <dbReference type="RuleBase" id="RU364064"/>
    </source>
</evidence>
<dbReference type="GO" id="GO:0005524">
    <property type="term" value="F:ATP binding"/>
    <property type="evidence" value="ECO:0007669"/>
    <property type="project" value="InterPro"/>
</dbReference>
<keyword evidence="10" id="KW-1015">Disulfide bond</keyword>
<dbReference type="PANTHER" id="PTHR43371">
    <property type="entry name" value="VITAMIN B12-DEPENDENT RIBONUCLEOTIDE REDUCTASE"/>
    <property type="match status" value="1"/>
</dbReference>
<evidence type="ECO:0000256" key="12">
    <source>
        <dbReference type="ARBA" id="ARBA00025437"/>
    </source>
</evidence>
<keyword evidence="6 14" id="KW-0237">DNA synthesis</keyword>
<name>A0A1F5PJ14_9BACT</name>
<keyword evidence="5 14" id="KW-0846">Cobalamin</keyword>
<evidence type="ECO:0000259" key="15">
    <source>
        <dbReference type="Pfam" id="PF00317"/>
    </source>
</evidence>
<dbReference type="Pfam" id="PF00317">
    <property type="entry name" value="Ribonuc_red_lgN"/>
    <property type="match status" value="1"/>
</dbReference>
<keyword evidence="7 14" id="KW-0547">Nucleotide-binding</keyword>
<dbReference type="Pfam" id="PF12637">
    <property type="entry name" value="TSCPD"/>
    <property type="match status" value="1"/>
</dbReference>
<feature type="domain" description="TSCPD" evidence="17">
    <location>
        <begin position="633"/>
        <end position="739"/>
    </location>
</feature>
<dbReference type="NCBIfam" id="TIGR02504">
    <property type="entry name" value="NrdJ_Z"/>
    <property type="match status" value="1"/>
</dbReference>
<comment type="caution">
    <text evidence="18">The sequence shown here is derived from an EMBL/GenBank/DDBJ whole genome shotgun (WGS) entry which is preliminary data.</text>
</comment>
<evidence type="ECO:0000259" key="16">
    <source>
        <dbReference type="Pfam" id="PF02867"/>
    </source>
</evidence>
<keyword evidence="9" id="KW-0215">Deoxyribonucleotide synthesis</keyword>
<dbReference type="GO" id="GO:0004748">
    <property type="term" value="F:ribonucleoside-diphosphate reductase activity, thioredoxin disulfide as acceptor"/>
    <property type="evidence" value="ECO:0007669"/>
    <property type="project" value="UniProtKB-EC"/>
</dbReference>
<dbReference type="InterPro" id="IPR050862">
    <property type="entry name" value="RdRp_reductase_class-2"/>
</dbReference>
<evidence type="ECO:0000256" key="1">
    <source>
        <dbReference type="ARBA" id="ARBA00001922"/>
    </source>
</evidence>
<dbReference type="GO" id="GO:0009263">
    <property type="term" value="P:deoxyribonucleotide biosynthetic process"/>
    <property type="evidence" value="ECO:0007669"/>
    <property type="project" value="UniProtKB-KW"/>
</dbReference>
<dbReference type="InterPro" id="IPR013509">
    <property type="entry name" value="RNR_lsu_N"/>
</dbReference>
<evidence type="ECO:0000256" key="6">
    <source>
        <dbReference type="ARBA" id="ARBA00022634"/>
    </source>
</evidence>
<keyword evidence="11 14" id="KW-0170">Cobalt</keyword>
<dbReference type="PRINTS" id="PR01183">
    <property type="entry name" value="RIBORDTASEM1"/>
</dbReference>
<comment type="catalytic activity">
    <reaction evidence="13 14">
        <text>a 2'-deoxyribonucleoside 5'-diphosphate + [thioredoxin]-disulfide + H2O = a ribonucleoside 5'-diphosphate + [thioredoxin]-dithiol</text>
        <dbReference type="Rhea" id="RHEA:23252"/>
        <dbReference type="Rhea" id="RHEA-COMP:10698"/>
        <dbReference type="Rhea" id="RHEA-COMP:10700"/>
        <dbReference type="ChEBI" id="CHEBI:15377"/>
        <dbReference type="ChEBI" id="CHEBI:29950"/>
        <dbReference type="ChEBI" id="CHEBI:50058"/>
        <dbReference type="ChEBI" id="CHEBI:57930"/>
        <dbReference type="ChEBI" id="CHEBI:73316"/>
        <dbReference type="EC" id="1.17.4.1"/>
    </reaction>
</comment>
<comment type="cofactor">
    <cofactor evidence="1 14">
        <name>adenosylcob(III)alamin</name>
        <dbReference type="ChEBI" id="CHEBI:18408"/>
    </cofactor>
</comment>
<evidence type="ECO:0000256" key="10">
    <source>
        <dbReference type="ARBA" id="ARBA00023157"/>
    </source>
</evidence>
<evidence type="ECO:0000313" key="18">
    <source>
        <dbReference type="EMBL" id="OGE89933.1"/>
    </source>
</evidence>
<evidence type="ECO:0000256" key="11">
    <source>
        <dbReference type="ARBA" id="ARBA00023285"/>
    </source>
</evidence>
<dbReference type="InterPro" id="IPR000788">
    <property type="entry name" value="RNR_lg_C"/>
</dbReference>
<sequence>MMRKRYLQLLPTGEQESPAQMLHRIAHALAEVDYNYGASTIQVEETERKFLEVLASHEYTPAGRTITNAGAPTPVVANCIVLPIQDSMTSIFKTLKDAALLQKAGSGLGFAFSHLRPAGSYVFKSQGMASGPVSFLHVYNEAFGVIKQQGRHGANMAILNVEHPDILDFIHCKKVEGSIRNFNISVGVTDRFMRAVTEHPNEAWEPAFDGKHMPLRRITRDRSGVILNIEEITMTAQQLFDEIVHGAWHNGEPGVVFLDSVNKTNPMIAMQEIDACNPCGEQFLPWYDVCNLSSINLAKLVQNGRVDHERLRYVTRVAAHMSDNVIDIYEYPVQEVQDMSRNNRRIGLGIMGFADMLYQMNTRYDSEAGYAVAESVMSTIQDEAHKVSREFAITRGVFPNWDKSTYAKTGIKMRNTMLTTVAPTGSISMFLNTSSGVEPNFALSFTKQDKDGWKYYYTNQYFEKALKDRGLYSDKLMDQIVAEGSVKNIALPQDLKDTFVVSMDIAAEAHIKMQAAFQRHVDNAISKTINFPFEATEEDVRQGYIMAWKLGCKGCTVYRDGSRQVQVLNLNKNVKDKSEVPLTAQLDGDGSLAETAATIEQTVEAATLPNPVVAQSAPTPAITDASGYGIITPRERPQILEGKTYQVKTAYGNLYITVNDTPGDGPFEVFSQLGKAGGFFHSQVEAICRLISLNLRAGVKVEEVINQLKGIRGPDPMWNQGKPMLSIADAIAQTLERHLEGKSKQTKLEFPTKTEAIEATQSPTMQKVEIEEVILTPGPGADLHPTKPATSIANIGTAPACPDCGNMLNMAEGCMTCNNCGFSKCG</sequence>
<dbReference type="InterPro" id="IPR024434">
    <property type="entry name" value="TSCPD_dom"/>
</dbReference>
<feature type="domain" description="Ribonucleotide reductase large subunit C-terminal" evidence="16">
    <location>
        <begin position="413"/>
        <end position="558"/>
    </location>
</feature>
<dbReference type="Gene3D" id="3.20.70.20">
    <property type="match status" value="1"/>
</dbReference>
<dbReference type="InterPro" id="IPR013344">
    <property type="entry name" value="RNR_NrdJ/NrdZ"/>
</dbReference>
<evidence type="ECO:0000256" key="2">
    <source>
        <dbReference type="ARBA" id="ARBA00007405"/>
    </source>
</evidence>
<dbReference type="AlphaFoldDB" id="A0A1F5PJ14"/>
<comment type="function">
    <text evidence="12 14">Catalyzes the reduction of ribonucleotides to deoxyribonucleotides. May function to provide a pool of deoxyribonucleotide precursors for DNA repair during oxygen limitation and/or for immediate growth after restoration of oxygen.</text>
</comment>
<evidence type="ECO:0000259" key="17">
    <source>
        <dbReference type="Pfam" id="PF12637"/>
    </source>
</evidence>
<protein>
    <recommendedName>
        <fullName evidence="4 14">Vitamin B12-dependent ribonucleotide reductase</fullName>
        <ecNumber evidence="3 14">1.17.4.1</ecNumber>
    </recommendedName>
</protein>
<dbReference type="Pfam" id="PF02867">
    <property type="entry name" value="Ribonuc_red_lgC"/>
    <property type="match status" value="2"/>
</dbReference>
<proteinExistence type="inferred from homology"/>
<evidence type="ECO:0000256" key="5">
    <source>
        <dbReference type="ARBA" id="ARBA00022628"/>
    </source>
</evidence>
<keyword evidence="8 14" id="KW-0560">Oxidoreductase</keyword>
<accession>A0A1F5PJ14</accession>
<dbReference type="EC" id="1.17.4.1" evidence="3 14"/>
<feature type="domain" description="Ribonucleotide reductase large subunit N-terminal" evidence="15">
    <location>
        <begin position="2"/>
        <end position="73"/>
    </location>
</feature>
<dbReference type="CDD" id="cd02888">
    <property type="entry name" value="RNR_II_dimer"/>
    <property type="match status" value="1"/>
</dbReference>
<dbReference type="GO" id="GO:0071897">
    <property type="term" value="P:DNA biosynthetic process"/>
    <property type="evidence" value="ECO:0007669"/>
    <property type="project" value="UniProtKB-KW"/>
</dbReference>
<dbReference type="GO" id="GO:0031419">
    <property type="term" value="F:cobalamin binding"/>
    <property type="evidence" value="ECO:0007669"/>
    <property type="project" value="UniProtKB-KW"/>
</dbReference>